<dbReference type="AlphaFoldDB" id="A0A135TMR3"/>
<feature type="region of interest" description="Disordered" evidence="1">
    <location>
        <begin position="63"/>
        <end position="86"/>
    </location>
</feature>
<name>A0A135TMR3_9PEZI</name>
<proteinExistence type="predicted"/>
<evidence type="ECO:0000313" key="3">
    <source>
        <dbReference type="Proteomes" id="UP000070121"/>
    </source>
</evidence>
<accession>A0A135TMR3</accession>
<dbReference type="EMBL" id="JFFI01001929">
    <property type="protein sequence ID" value="KXH49424.1"/>
    <property type="molecule type" value="Genomic_DNA"/>
</dbReference>
<dbReference type="Proteomes" id="UP000070121">
    <property type="component" value="Unassembled WGS sequence"/>
</dbReference>
<evidence type="ECO:0000313" key="2">
    <source>
        <dbReference type="EMBL" id="KXH49424.1"/>
    </source>
</evidence>
<gene>
    <name evidence="2" type="ORF">CSAL01_12861</name>
</gene>
<protein>
    <submittedName>
        <fullName evidence="2">Uncharacterized protein</fullName>
    </submittedName>
</protein>
<evidence type="ECO:0000256" key="1">
    <source>
        <dbReference type="SAM" id="MobiDB-lite"/>
    </source>
</evidence>
<comment type="caution">
    <text evidence="2">The sequence shown here is derived from an EMBL/GenBank/DDBJ whole genome shotgun (WGS) entry which is preliminary data.</text>
</comment>
<feature type="compositionally biased region" description="Basic residues" evidence="1">
    <location>
        <begin position="63"/>
        <end position="77"/>
    </location>
</feature>
<reference evidence="2 3" key="1">
    <citation type="submission" date="2014-02" db="EMBL/GenBank/DDBJ databases">
        <title>The genome sequence of Colletotrichum salicis CBS 607.94.</title>
        <authorList>
            <person name="Baroncelli R."/>
            <person name="Thon M.R."/>
        </authorList>
    </citation>
    <scope>NUCLEOTIDE SEQUENCE [LARGE SCALE GENOMIC DNA]</scope>
    <source>
        <strain evidence="2 3">CBS 607.94</strain>
    </source>
</reference>
<organism evidence="2 3">
    <name type="scientific">Colletotrichum salicis</name>
    <dbReference type="NCBI Taxonomy" id="1209931"/>
    <lineage>
        <taxon>Eukaryota</taxon>
        <taxon>Fungi</taxon>
        <taxon>Dikarya</taxon>
        <taxon>Ascomycota</taxon>
        <taxon>Pezizomycotina</taxon>
        <taxon>Sordariomycetes</taxon>
        <taxon>Hypocreomycetidae</taxon>
        <taxon>Glomerellales</taxon>
        <taxon>Glomerellaceae</taxon>
        <taxon>Colletotrichum</taxon>
        <taxon>Colletotrichum acutatum species complex</taxon>
    </lineage>
</organism>
<sequence length="309" mass="33455">MPQRSAAADVRARLTSHSTSAMYLDLLLYGDTVVAPAPHPHAAGTHARRPPSVAATKFFTAHPRGRHGHAPKPRRTSRAAPCNSRAKKWEEASKLRWHMCGNAANPQTVHNSALLPTQTVTIPFRNSQVAAAPRGTFAAQSANLSTATIIPPRVRRLALPNLPANLSKMDQVPGCNLTATIPAGPLALGCFYPALPDEAPARHNLISRRATFARPLNKGHRSKTAVLPLSFSQSLEATGLSSRLSRFLKSLYAAVTVQVIVRNTYTQRTLRSAPPHVCNPTSSRLIPVIGHPDHPEKIVIRVHRHATTS</sequence>
<keyword evidence="3" id="KW-1185">Reference proteome</keyword>